<dbReference type="VEuPathDB" id="FungiDB:AeMF1_013967"/>
<dbReference type="InterPro" id="IPR026170">
    <property type="entry name" value="FAM173A/B"/>
</dbReference>
<protein>
    <recommendedName>
        <fullName evidence="5">Methyltransferase domain-containing protein</fullName>
    </recommendedName>
</protein>
<dbReference type="GO" id="GO:0016279">
    <property type="term" value="F:protein-lysine N-methyltransferase activity"/>
    <property type="evidence" value="ECO:0007669"/>
    <property type="project" value="InterPro"/>
</dbReference>
<dbReference type="GO" id="GO:1905706">
    <property type="term" value="P:regulation of mitochondrial ATP synthesis coupled proton transport"/>
    <property type="evidence" value="ECO:0007669"/>
    <property type="project" value="TreeGrafter"/>
</dbReference>
<keyword evidence="3" id="KW-0808">Transferase</keyword>
<evidence type="ECO:0000256" key="4">
    <source>
        <dbReference type="ARBA" id="ARBA00022691"/>
    </source>
</evidence>
<reference evidence="6 7" key="1">
    <citation type="submission" date="2019-07" db="EMBL/GenBank/DDBJ databases">
        <title>Genomics analysis of Aphanomyces spp. identifies a new class of oomycete effector associated with host adaptation.</title>
        <authorList>
            <person name="Gaulin E."/>
        </authorList>
    </citation>
    <scope>NUCLEOTIDE SEQUENCE [LARGE SCALE GENOMIC DNA]</scope>
    <source>
        <strain evidence="6 7">ATCC 201684</strain>
    </source>
</reference>
<evidence type="ECO:0000313" key="7">
    <source>
        <dbReference type="Proteomes" id="UP000481153"/>
    </source>
</evidence>
<dbReference type="InterPro" id="IPR029063">
    <property type="entry name" value="SAM-dependent_MTases_sf"/>
</dbReference>
<evidence type="ECO:0000256" key="2">
    <source>
        <dbReference type="ARBA" id="ARBA00022603"/>
    </source>
</evidence>
<evidence type="ECO:0000313" key="6">
    <source>
        <dbReference type="EMBL" id="KAF0732733.1"/>
    </source>
</evidence>
<dbReference type="GO" id="GO:0005739">
    <property type="term" value="C:mitochondrion"/>
    <property type="evidence" value="ECO:0007669"/>
    <property type="project" value="TreeGrafter"/>
</dbReference>
<sequence>MSSNLAPFNPTGDGAIQVAMEMLNPSKDDILYDIGCGDARFLVNVAATIGCTCVGIEYDETLVGRARALIDQRGVTHLVSIRHEDATEADFSNATLLFLYLVPKGIQRLLPRLEEARARGIRICTNIFSIPPWTPTRTGEYKGTKIYLYEP</sequence>
<dbReference type="Pfam" id="PF13649">
    <property type="entry name" value="Methyltransf_25"/>
    <property type="match status" value="1"/>
</dbReference>
<comment type="similarity">
    <text evidence="1">Belongs to the ANT/ATPSC lysine N-methyltransferase family.</text>
</comment>
<dbReference type="Proteomes" id="UP000481153">
    <property type="component" value="Unassembled WGS sequence"/>
</dbReference>
<evidence type="ECO:0000256" key="3">
    <source>
        <dbReference type="ARBA" id="ARBA00022679"/>
    </source>
</evidence>
<feature type="domain" description="Methyltransferase" evidence="5">
    <location>
        <begin position="33"/>
        <end position="96"/>
    </location>
</feature>
<evidence type="ECO:0000259" key="5">
    <source>
        <dbReference type="Pfam" id="PF13649"/>
    </source>
</evidence>
<dbReference type="GO" id="GO:0032259">
    <property type="term" value="P:methylation"/>
    <property type="evidence" value="ECO:0007669"/>
    <property type="project" value="UniProtKB-KW"/>
</dbReference>
<dbReference type="SUPFAM" id="SSF53335">
    <property type="entry name" value="S-adenosyl-L-methionine-dependent methyltransferases"/>
    <property type="match status" value="1"/>
</dbReference>
<dbReference type="EMBL" id="VJMJ01000129">
    <property type="protein sequence ID" value="KAF0732733.1"/>
    <property type="molecule type" value="Genomic_DNA"/>
</dbReference>
<evidence type="ECO:0000256" key="1">
    <source>
        <dbReference type="ARBA" id="ARBA00010633"/>
    </source>
</evidence>
<dbReference type="PANTHER" id="PTHR13610">
    <property type="entry name" value="METHYLTRANSFERASE DOMAIN-CONTAINING PROTEIN"/>
    <property type="match status" value="1"/>
</dbReference>
<dbReference type="InterPro" id="IPR041698">
    <property type="entry name" value="Methyltransf_25"/>
</dbReference>
<keyword evidence="2" id="KW-0489">Methyltransferase</keyword>
<keyword evidence="4" id="KW-0949">S-adenosyl-L-methionine</keyword>
<proteinExistence type="inferred from homology"/>
<keyword evidence="7" id="KW-1185">Reference proteome</keyword>
<gene>
    <name evidence="6" type="ORF">Ae201684_010264</name>
</gene>
<dbReference type="PANTHER" id="PTHR13610:SF11">
    <property type="entry name" value="METHYLTRANSFERASE DOMAIN-CONTAINING PROTEIN"/>
    <property type="match status" value="1"/>
</dbReference>
<name>A0A6G0WYY9_9STRA</name>
<comment type="caution">
    <text evidence="6">The sequence shown here is derived from an EMBL/GenBank/DDBJ whole genome shotgun (WGS) entry which is preliminary data.</text>
</comment>
<accession>A0A6G0WYY9</accession>
<organism evidence="6 7">
    <name type="scientific">Aphanomyces euteiches</name>
    <dbReference type="NCBI Taxonomy" id="100861"/>
    <lineage>
        <taxon>Eukaryota</taxon>
        <taxon>Sar</taxon>
        <taxon>Stramenopiles</taxon>
        <taxon>Oomycota</taxon>
        <taxon>Saprolegniomycetes</taxon>
        <taxon>Saprolegniales</taxon>
        <taxon>Verrucalvaceae</taxon>
        <taxon>Aphanomyces</taxon>
    </lineage>
</organism>
<dbReference type="CDD" id="cd02440">
    <property type="entry name" value="AdoMet_MTases"/>
    <property type="match status" value="1"/>
</dbReference>
<dbReference type="AlphaFoldDB" id="A0A6G0WYY9"/>
<dbReference type="Gene3D" id="3.40.50.150">
    <property type="entry name" value="Vaccinia Virus protein VP39"/>
    <property type="match status" value="1"/>
</dbReference>